<dbReference type="SMART" id="SM00957">
    <property type="entry name" value="SecA_DEAD"/>
    <property type="match status" value="1"/>
</dbReference>
<dbReference type="GO" id="GO:0017038">
    <property type="term" value="P:protein import"/>
    <property type="evidence" value="ECO:0007669"/>
    <property type="project" value="InterPro"/>
</dbReference>
<dbReference type="RefSeq" id="WP_188859648.1">
    <property type="nucleotide sequence ID" value="NZ_BMLT01000003.1"/>
</dbReference>
<dbReference type="EMBL" id="BMLT01000003">
    <property type="protein sequence ID" value="GGO79225.1"/>
    <property type="molecule type" value="Genomic_DNA"/>
</dbReference>
<dbReference type="Proteomes" id="UP000599578">
    <property type="component" value="Unassembled WGS sequence"/>
</dbReference>
<dbReference type="InterPro" id="IPR014018">
    <property type="entry name" value="SecA_motor_DEAD"/>
</dbReference>
<reference evidence="2 3" key="1">
    <citation type="journal article" date="2014" name="Int. J. Syst. Evol. Microbiol.">
        <title>Complete genome sequence of Corynebacterium casei LMG S-19264T (=DSM 44701T), isolated from a smear-ripened cheese.</title>
        <authorList>
            <consortium name="US DOE Joint Genome Institute (JGI-PGF)"/>
            <person name="Walter F."/>
            <person name="Albersmeier A."/>
            <person name="Kalinowski J."/>
            <person name="Ruckert C."/>
        </authorList>
    </citation>
    <scope>NUCLEOTIDE SEQUENCE [LARGE SCALE GENOMIC DNA]</scope>
    <source>
        <strain evidence="2 3">CGMCC 1.7286</strain>
    </source>
</reference>
<feature type="domain" description="SecA family profile" evidence="1">
    <location>
        <begin position="1"/>
        <end position="487"/>
    </location>
</feature>
<keyword evidence="3" id="KW-1185">Reference proteome</keyword>
<name>A0A917ZCC9_9GAMM</name>
<sequence>MSSVFVPESTAYPERRDSGISWRQSLERLLLAWPVRFRSLLLRRELARLEAGLGRDGVALQDLTDSVRLKGLSSATLPLWYAWLRQRETGRELAAGVLALTRGMAVQCDMPALRASLIARACETMALSGRSVHVLTPDDDTTRCVYAQLQAALEPSALRLASVVSNSPLPQRREAYRAAVTVLSVREALRDYLGDRLAMRQSRGEIGRKLERLLGEDPSRTARMRGLPFGIVVDANRSLIAQACEPVVVAGRTDPECARPWACTALDLASCLEEGVHYDTGASGHAELNSRGRAELDRRCASLTGTWRNSSRRNTDVTLALKALRLEPGRHYRVAEQRIEFPAGGGQGDEVRLMLEVRERLPVTGRTLIRSRLTCLRFFQRYEALAAVCDDIRPVRDELWGLYGLAGFEMTPPASVSAQDEVSLGELDARILGLASALNQSLAQRTRRSLLSRRARQRYRSEAKLRRSLLRLDSELENITAFSGRAE</sequence>
<evidence type="ECO:0000313" key="2">
    <source>
        <dbReference type="EMBL" id="GGO79225.1"/>
    </source>
</evidence>
<dbReference type="AlphaFoldDB" id="A0A917ZCC9"/>
<proteinExistence type="predicted"/>
<comment type="caution">
    <text evidence="2">The sequence shown here is derived from an EMBL/GenBank/DDBJ whole genome shotgun (WGS) entry which is preliminary data.</text>
</comment>
<dbReference type="Gene3D" id="3.40.50.300">
    <property type="entry name" value="P-loop containing nucleotide triphosphate hydrolases"/>
    <property type="match status" value="1"/>
</dbReference>
<dbReference type="PROSITE" id="PS51196">
    <property type="entry name" value="SECA_MOTOR_DEAD"/>
    <property type="match status" value="1"/>
</dbReference>
<protein>
    <recommendedName>
        <fullName evidence="1">SecA family profile domain-containing protein</fullName>
    </recommendedName>
</protein>
<evidence type="ECO:0000259" key="1">
    <source>
        <dbReference type="PROSITE" id="PS51196"/>
    </source>
</evidence>
<organism evidence="2 3">
    <name type="scientific">Marinobacterium nitratireducens</name>
    <dbReference type="NCBI Taxonomy" id="518897"/>
    <lineage>
        <taxon>Bacteria</taxon>
        <taxon>Pseudomonadati</taxon>
        <taxon>Pseudomonadota</taxon>
        <taxon>Gammaproteobacteria</taxon>
        <taxon>Oceanospirillales</taxon>
        <taxon>Oceanospirillaceae</taxon>
        <taxon>Marinobacterium</taxon>
    </lineage>
</organism>
<dbReference type="GO" id="GO:0016020">
    <property type="term" value="C:membrane"/>
    <property type="evidence" value="ECO:0007669"/>
    <property type="project" value="InterPro"/>
</dbReference>
<dbReference type="Pfam" id="PF07517">
    <property type="entry name" value="SecA_DEAD"/>
    <property type="match status" value="1"/>
</dbReference>
<evidence type="ECO:0000313" key="3">
    <source>
        <dbReference type="Proteomes" id="UP000599578"/>
    </source>
</evidence>
<gene>
    <name evidence="2" type="ORF">GCM10011348_12980</name>
</gene>
<dbReference type="InterPro" id="IPR027417">
    <property type="entry name" value="P-loop_NTPase"/>
</dbReference>
<dbReference type="InterPro" id="IPR011115">
    <property type="entry name" value="SecA_DEAD"/>
</dbReference>
<accession>A0A917ZCC9</accession>
<dbReference type="GO" id="GO:0005524">
    <property type="term" value="F:ATP binding"/>
    <property type="evidence" value="ECO:0007669"/>
    <property type="project" value="InterPro"/>
</dbReference>